<organism evidence="2 3">
    <name type="scientific">Ficus carica</name>
    <name type="common">Common fig</name>
    <dbReference type="NCBI Taxonomy" id="3494"/>
    <lineage>
        <taxon>Eukaryota</taxon>
        <taxon>Viridiplantae</taxon>
        <taxon>Streptophyta</taxon>
        <taxon>Embryophyta</taxon>
        <taxon>Tracheophyta</taxon>
        <taxon>Spermatophyta</taxon>
        <taxon>Magnoliopsida</taxon>
        <taxon>eudicotyledons</taxon>
        <taxon>Gunneridae</taxon>
        <taxon>Pentapetalae</taxon>
        <taxon>rosids</taxon>
        <taxon>fabids</taxon>
        <taxon>Rosales</taxon>
        <taxon>Moraceae</taxon>
        <taxon>Ficeae</taxon>
        <taxon>Ficus</taxon>
    </lineage>
</organism>
<dbReference type="AlphaFoldDB" id="A0AA88J852"/>
<sequence>MCSSFSIPQNANEVSRSSSIQLGFDTSTGGRTVKPDGKKLALIPSLSRLYVARGRDT</sequence>
<evidence type="ECO:0000313" key="3">
    <source>
        <dbReference type="Proteomes" id="UP001187192"/>
    </source>
</evidence>
<reference evidence="2" key="1">
    <citation type="submission" date="2023-07" db="EMBL/GenBank/DDBJ databases">
        <title>draft genome sequence of fig (Ficus carica).</title>
        <authorList>
            <person name="Takahashi T."/>
            <person name="Nishimura K."/>
        </authorList>
    </citation>
    <scope>NUCLEOTIDE SEQUENCE</scope>
</reference>
<evidence type="ECO:0000256" key="1">
    <source>
        <dbReference type="SAM" id="MobiDB-lite"/>
    </source>
</evidence>
<keyword evidence="3" id="KW-1185">Reference proteome</keyword>
<accession>A0AA88J852</accession>
<feature type="compositionally biased region" description="Polar residues" evidence="1">
    <location>
        <begin position="1"/>
        <end position="30"/>
    </location>
</feature>
<comment type="caution">
    <text evidence="2">The sequence shown here is derived from an EMBL/GenBank/DDBJ whole genome shotgun (WGS) entry which is preliminary data.</text>
</comment>
<dbReference type="Proteomes" id="UP001187192">
    <property type="component" value="Unassembled WGS sequence"/>
</dbReference>
<proteinExistence type="predicted"/>
<dbReference type="EMBL" id="BTGU01000185">
    <property type="protein sequence ID" value="GMN64552.1"/>
    <property type="molecule type" value="Genomic_DNA"/>
</dbReference>
<evidence type="ECO:0000313" key="2">
    <source>
        <dbReference type="EMBL" id="GMN64552.1"/>
    </source>
</evidence>
<feature type="region of interest" description="Disordered" evidence="1">
    <location>
        <begin position="1"/>
        <end position="37"/>
    </location>
</feature>
<gene>
    <name evidence="2" type="ORF">TIFTF001_033628</name>
</gene>
<name>A0AA88J852_FICCA</name>
<protein>
    <submittedName>
        <fullName evidence="2">Uncharacterized protein</fullName>
    </submittedName>
</protein>